<evidence type="ECO:0000313" key="1">
    <source>
        <dbReference type="EMBL" id="SFL36705.1"/>
    </source>
</evidence>
<dbReference type="EMBL" id="FOSW01000010">
    <property type="protein sequence ID" value="SFL36705.1"/>
    <property type="molecule type" value="Genomic_DNA"/>
</dbReference>
<reference evidence="1 2" key="1">
    <citation type="submission" date="2016-10" db="EMBL/GenBank/DDBJ databases">
        <authorList>
            <person name="de Groot N.N."/>
        </authorList>
    </citation>
    <scope>NUCLEOTIDE SEQUENCE [LARGE SCALE GENOMIC DNA]</scope>
    <source>
        <strain evidence="1 2">DSM 45317</strain>
    </source>
</reference>
<dbReference type="OrthoDB" id="3481269at2"/>
<dbReference type="InParanoid" id="A0A1I4H3E2"/>
<dbReference type="AlphaFoldDB" id="A0A1I4H3E2"/>
<accession>A0A1I4H3E2</accession>
<protein>
    <submittedName>
        <fullName evidence="1">Uncharacterized protein</fullName>
    </submittedName>
</protein>
<evidence type="ECO:0000313" key="2">
    <source>
        <dbReference type="Proteomes" id="UP000199152"/>
    </source>
</evidence>
<sequence length="121" mass="13511">MPETTTPESTVALPAGFEHLSRYASWVLPTERERIAARLDRPYPESVEFYKGMLAEQERIMSHLLTVPVAEATPEDMALMHMTFAFLEIANAVEVYGESEVPDGADLRLFVSTLDGQPARV</sequence>
<gene>
    <name evidence="1" type="ORF">SAMN04488085_11014</name>
</gene>
<dbReference type="STRING" id="504800.SAMN04488085_11014"/>
<organism evidence="1 2">
    <name type="scientific">Geodermatophilus ruber</name>
    <dbReference type="NCBI Taxonomy" id="504800"/>
    <lineage>
        <taxon>Bacteria</taxon>
        <taxon>Bacillati</taxon>
        <taxon>Actinomycetota</taxon>
        <taxon>Actinomycetes</taxon>
        <taxon>Geodermatophilales</taxon>
        <taxon>Geodermatophilaceae</taxon>
        <taxon>Geodermatophilus</taxon>
    </lineage>
</organism>
<name>A0A1I4H3E2_9ACTN</name>
<keyword evidence="2" id="KW-1185">Reference proteome</keyword>
<dbReference type="RefSeq" id="WP_091326431.1">
    <property type="nucleotide sequence ID" value="NZ_FOSW01000010.1"/>
</dbReference>
<dbReference type="Proteomes" id="UP000199152">
    <property type="component" value="Unassembled WGS sequence"/>
</dbReference>
<proteinExistence type="predicted"/>